<name>A0ABD6CI56_9EURY</name>
<evidence type="ECO:0000313" key="3">
    <source>
        <dbReference type="EMBL" id="MFD1589246.1"/>
    </source>
</evidence>
<dbReference type="SUPFAM" id="SSF55785">
    <property type="entry name" value="PYP-like sensor domain (PAS domain)"/>
    <property type="match status" value="2"/>
</dbReference>
<feature type="domain" description="PAS" evidence="1">
    <location>
        <begin position="276"/>
        <end position="346"/>
    </location>
</feature>
<dbReference type="Gene3D" id="3.40.50.2300">
    <property type="match status" value="1"/>
</dbReference>
<dbReference type="InterPro" id="IPR000700">
    <property type="entry name" value="PAS-assoc_C"/>
</dbReference>
<dbReference type="PANTHER" id="PTHR44757">
    <property type="entry name" value="DIGUANYLATE CYCLASE DGCP"/>
    <property type="match status" value="1"/>
</dbReference>
<dbReference type="CDD" id="cd00130">
    <property type="entry name" value="PAS"/>
    <property type="match status" value="2"/>
</dbReference>
<comment type="caution">
    <text evidence="3">The sequence shown here is derived from an EMBL/GenBank/DDBJ whole genome shotgun (WGS) entry which is preliminary data.</text>
</comment>
<sequence length="397" mass="45068">MELVGRGPIRVCYLGPDEKVADWVRAGFERFDEPVEFVAETAAAAALDRIADAQQRLHPRMRSPLVDHEDPFDCVICTDDGDPIEFIEGVREIHDELPIVLFARDGSEHLASQAISGGVDDYVTASGDNPTGRLVERVAELASDHRQARRTRRRNERTRRIVDENAEMITVVSPGASITYQNDVVEEVLGYTPAEIDEKLPFDSVHPDDWQTIREEFYDAVRDPEYVPTVEFRAKDADGQWRTVESRARNLLDDPFVQGFVITTRDVTERKERERDLEGYRTVVENAGDPMYVLTPEGEITWVNEAFIEHTGYDRDVVEDAHVSTFMREQDIEKGTEIISDLLENDDENWGRFEFVMENVSGEIRRYEDNVAVLTDDDGNLRGSVGVVRDVTSGEGE</sequence>
<dbReference type="Pfam" id="PF08447">
    <property type="entry name" value="PAS_3"/>
    <property type="match status" value="1"/>
</dbReference>
<dbReference type="InterPro" id="IPR001610">
    <property type="entry name" value="PAC"/>
</dbReference>
<evidence type="ECO:0000259" key="2">
    <source>
        <dbReference type="PROSITE" id="PS50113"/>
    </source>
</evidence>
<evidence type="ECO:0000313" key="4">
    <source>
        <dbReference type="Proteomes" id="UP001597119"/>
    </source>
</evidence>
<protein>
    <submittedName>
        <fullName evidence="3">PAS domain S-box protein</fullName>
    </submittedName>
</protein>
<dbReference type="SMART" id="SM00091">
    <property type="entry name" value="PAS"/>
    <property type="match status" value="2"/>
</dbReference>
<dbReference type="InterPro" id="IPR052155">
    <property type="entry name" value="Biofilm_reg_signaling"/>
</dbReference>
<dbReference type="PANTHER" id="PTHR44757:SF2">
    <property type="entry name" value="BIOFILM ARCHITECTURE MAINTENANCE PROTEIN MBAA"/>
    <property type="match status" value="1"/>
</dbReference>
<feature type="domain" description="PAS" evidence="1">
    <location>
        <begin position="154"/>
        <end position="224"/>
    </location>
</feature>
<organism evidence="3 4">
    <name type="scientific">Halorientalis brevis</name>
    <dbReference type="NCBI Taxonomy" id="1126241"/>
    <lineage>
        <taxon>Archaea</taxon>
        <taxon>Methanobacteriati</taxon>
        <taxon>Methanobacteriota</taxon>
        <taxon>Stenosarchaea group</taxon>
        <taxon>Halobacteria</taxon>
        <taxon>Halobacteriales</taxon>
        <taxon>Haloarculaceae</taxon>
        <taxon>Halorientalis</taxon>
    </lineage>
</organism>
<dbReference type="InterPro" id="IPR035965">
    <property type="entry name" value="PAS-like_dom_sf"/>
</dbReference>
<evidence type="ECO:0000259" key="1">
    <source>
        <dbReference type="PROSITE" id="PS50112"/>
    </source>
</evidence>
<dbReference type="Gene3D" id="3.30.450.20">
    <property type="entry name" value="PAS domain"/>
    <property type="match status" value="2"/>
</dbReference>
<dbReference type="SUPFAM" id="SSF52172">
    <property type="entry name" value="CheY-like"/>
    <property type="match status" value="1"/>
</dbReference>
<dbReference type="EMBL" id="JBHUDJ010000014">
    <property type="protein sequence ID" value="MFD1589246.1"/>
    <property type="molecule type" value="Genomic_DNA"/>
</dbReference>
<dbReference type="InterPro" id="IPR011006">
    <property type="entry name" value="CheY-like_superfamily"/>
</dbReference>
<dbReference type="NCBIfam" id="TIGR00229">
    <property type="entry name" value="sensory_box"/>
    <property type="match status" value="2"/>
</dbReference>
<keyword evidence="4" id="KW-1185">Reference proteome</keyword>
<dbReference type="SMART" id="SM00086">
    <property type="entry name" value="PAC"/>
    <property type="match status" value="2"/>
</dbReference>
<gene>
    <name evidence="3" type="ORF">ACFR9U_19890</name>
</gene>
<dbReference type="AlphaFoldDB" id="A0ABD6CI56"/>
<dbReference type="InterPro" id="IPR013767">
    <property type="entry name" value="PAS_fold"/>
</dbReference>
<accession>A0ABD6CI56</accession>
<dbReference type="InterPro" id="IPR013655">
    <property type="entry name" value="PAS_fold_3"/>
</dbReference>
<dbReference type="Proteomes" id="UP001597119">
    <property type="component" value="Unassembled WGS sequence"/>
</dbReference>
<dbReference type="RefSeq" id="WP_247378966.1">
    <property type="nucleotide sequence ID" value="NZ_JALLGV010000005.1"/>
</dbReference>
<dbReference type="Pfam" id="PF00989">
    <property type="entry name" value="PAS"/>
    <property type="match status" value="1"/>
</dbReference>
<proteinExistence type="predicted"/>
<dbReference type="InterPro" id="IPR000014">
    <property type="entry name" value="PAS"/>
</dbReference>
<dbReference type="PROSITE" id="PS50113">
    <property type="entry name" value="PAC"/>
    <property type="match status" value="1"/>
</dbReference>
<feature type="domain" description="PAC" evidence="2">
    <location>
        <begin position="228"/>
        <end position="279"/>
    </location>
</feature>
<dbReference type="PROSITE" id="PS50112">
    <property type="entry name" value="PAS"/>
    <property type="match status" value="2"/>
</dbReference>
<reference evidence="3 4" key="1">
    <citation type="journal article" date="2019" name="Int. J. Syst. Evol. Microbiol.">
        <title>The Global Catalogue of Microorganisms (GCM) 10K type strain sequencing project: providing services to taxonomists for standard genome sequencing and annotation.</title>
        <authorList>
            <consortium name="The Broad Institute Genomics Platform"/>
            <consortium name="The Broad Institute Genome Sequencing Center for Infectious Disease"/>
            <person name="Wu L."/>
            <person name="Ma J."/>
        </authorList>
    </citation>
    <scope>NUCLEOTIDE SEQUENCE [LARGE SCALE GENOMIC DNA]</scope>
    <source>
        <strain evidence="3 4">CGMCC 1.12125</strain>
    </source>
</reference>